<evidence type="ECO:0000256" key="8">
    <source>
        <dbReference type="RuleBase" id="RU000417"/>
    </source>
</evidence>
<dbReference type="AlphaFoldDB" id="A0A8I1G6X2"/>
<dbReference type="RefSeq" id="WP_199494835.1">
    <property type="nucleotide sequence ID" value="NZ_DIBO01000015.1"/>
</dbReference>
<gene>
    <name evidence="9" type="ORF">JHC10_11265</name>
    <name evidence="10" type="ORF">JHC11_01650</name>
</gene>
<dbReference type="GO" id="GO:0044027">
    <property type="term" value="P:negative regulation of gene expression via chromosomal CpG island methylation"/>
    <property type="evidence" value="ECO:0007669"/>
    <property type="project" value="TreeGrafter"/>
</dbReference>
<dbReference type="InterPro" id="IPR029063">
    <property type="entry name" value="SAM-dependent_MTases_sf"/>
</dbReference>
<dbReference type="InterPro" id="IPR050390">
    <property type="entry name" value="C5-Methyltransferase"/>
</dbReference>
<evidence type="ECO:0000256" key="3">
    <source>
        <dbReference type="ARBA" id="ARBA00022691"/>
    </source>
</evidence>
<dbReference type="PROSITE" id="PS00094">
    <property type="entry name" value="C5_MTASE_1"/>
    <property type="match status" value="1"/>
</dbReference>
<sequence length="398" mass="45323">MGQELEEVHVWIYSIFYYLAKLPTRPKERHNMKNTYKLIDLFCGAGGMSLGFTDSRYCGEFTSIFAIDNDKSAIETYKKNFGSSHSQNANIEEWLNNNQIPSADIVVGGPPCQGFSLLNRNRIGDSRRELWEPFMDIVVASNASVFVMENVPGLLKSCEFEDICKRAVDEGFYLLEPAVLNTADYGVPQTRKRAITIGIKISHFDISSLPSFPPKPTHQAPGSNANRPLWRTVKEFIKDLPIPVGTEIRKDEIGPLNLHFGRKPTEVSKQRYRAVPLGGNRFDLQKNRPDITPKCWLNKKSGGTDLFGRLWWDRPSVTIRTEFFKPEKGRYLHPEEHRPITHREAARLMSFPDNFEFCGTKIDIARQIGNAVPPIFAGHIANFVSQILELRHRDMRAA</sequence>
<dbReference type="InterPro" id="IPR018117">
    <property type="entry name" value="C5_DNA_meth_AS"/>
</dbReference>
<dbReference type="EC" id="2.1.1.37" evidence="8"/>
<evidence type="ECO:0000313" key="9">
    <source>
        <dbReference type="EMBL" id="MBJ7267513.1"/>
    </source>
</evidence>
<dbReference type="PRINTS" id="PR00105">
    <property type="entry name" value="C5METTRFRASE"/>
</dbReference>
<evidence type="ECO:0000256" key="4">
    <source>
        <dbReference type="ARBA" id="ARBA00022747"/>
    </source>
</evidence>
<dbReference type="Pfam" id="PF00145">
    <property type="entry name" value="DNA_methylase"/>
    <property type="match status" value="1"/>
</dbReference>
<comment type="similarity">
    <text evidence="6 7">Belongs to the class I-like SAM-binding methyltransferase superfamily. C5-methyltransferase family.</text>
</comment>
<evidence type="ECO:0000313" key="10">
    <source>
        <dbReference type="EMBL" id="MBJ7314710.1"/>
    </source>
</evidence>
<keyword evidence="12" id="KW-1185">Reference proteome</keyword>
<dbReference type="GO" id="GO:0003886">
    <property type="term" value="F:DNA (cytosine-5-)-methyltransferase activity"/>
    <property type="evidence" value="ECO:0007669"/>
    <property type="project" value="UniProtKB-EC"/>
</dbReference>
<feature type="active site" evidence="6">
    <location>
        <position position="112"/>
    </location>
</feature>
<name>A0A8I1G6X2_9GAMM</name>
<evidence type="ECO:0000256" key="7">
    <source>
        <dbReference type="RuleBase" id="RU000416"/>
    </source>
</evidence>
<evidence type="ECO:0000313" key="12">
    <source>
        <dbReference type="Proteomes" id="UP000655994"/>
    </source>
</evidence>
<dbReference type="Gene3D" id="3.90.120.10">
    <property type="entry name" value="DNA Methylase, subunit A, domain 2"/>
    <property type="match status" value="1"/>
</dbReference>
<dbReference type="InterPro" id="IPR001525">
    <property type="entry name" value="C5_MeTfrase"/>
</dbReference>
<dbReference type="SUPFAM" id="SSF53335">
    <property type="entry name" value="S-adenosyl-L-methionine-dependent methyltransferases"/>
    <property type="match status" value="1"/>
</dbReference>
<evidence type="ECO:0000256" key="2">
    <source>
        <dbReference type="ARBA" id="ARBA00022679"/>
    </source>
</evidence>
<organism evidence="10 11">
    <name type="scientific">Idiomarina abyssalis</name>
    <dbReference type="NCBI Taxonomy" id="86102"/>
    <lineage>
        <taxon>Bacteria</taxon>
        <taxon>Pseudomonadati</taxon>
        <taxon>Pseudomonadota</taxon>
        <taxon>Gammaproteobacteria</taxon>
        <taxon>Alteromonadales</taxon>
        <taxon>Idiomarinaceae</taxon>
        <taxon>Idiomarina</taxon>
    </lineage>
</organism>
<keyword evidence="4" id="KW-0680">Restriction system</keyword>
<reference evidence="10 12" key="1">
    <citation type="submission" date="2020-09" db="EMBL/GenBank/DDBJ databases">
        <title>Draft Genomes of Bacterial Isolates from North Pond Shallow Sediments.</title>
        <authorList>
            <person name="Kiel Reese B."/>
            <person name="Mullis M."/>
            <person name="Weisend R.E."/>
        </authorList>
    </citation>
    <scope>NUCLEOTIDE SEQUENCE</scope>
    <source>
        <strain evidence="10">KJE-2</strain>
        <strain evidence="9 12">KJE-3</strain>
    </source>
</reference>
<protein>
    <recommendedName>
        <fullName evidence="8">Cytosine-specific methyltransferase</fullName>
        <ecNumber evidence="8">2.1.1.37</ecNumber>
    </recommendedName>
</protein>
<keyword evidence="3 6" id="KW-0949">S-adenosyl-L-methionine</keyword>
<evidence type="ECO:0000256" key="6">
    <source>
        <dbReference type="PROSITE-ProRule" id="PRU01016"/>
    </source>
</evidence>
<dbReference type="Proteomes" id="UP000655994">
    <property type="component" value="Unassembled WGS sequence"/>
</dbReference>
<dbReference type="GO" id="GO:0032259">
    <property type="term" value="P:methylation"/>
    <property type="evidence" value="ECO:0007669"/>
    <property type="project" value="UniProtKB-KW"/>
</dbReference>
<keyword evidence="1 6" id="KW-0489">Methyltransferase</keyword>
<proteinExistence type="inferred from homology"/>
<dbReference type="EMBL" id="JAEMOP010000002">
    <property type="protein sequence ID" value="MBJ7314710.1"/>
    <property type="molecule type" value="Genomic_DNA"/>
</dbReference>
<evidence type="ECO:0000256" key="1">
    <source>
        <dbReference type="ARBA" id="ARBA00022603"/>
    </source>
</evidence>
<dbReference type="EMBL" id="JAEMOS010000036">
    <property type="protein sequence ID" value="MBJ7267513.1"/>
    <property type="molecule type" value="Genomic_DNA"/>
</dbReference>
<dbReference type="PROSITE" id="PS51679">
    <property type="entry name" value="SAM_MT_C5"/>
    <property type="match status" value="1"/>
</dbReference>
<dbReference type="GO" id="GO:0003677">
    <property type="term" value="F:DNA binding"/>
    <property type="evidence" value="ECO:0007669"/>
    <property type="project" value="TreeGrafter"/>
</dbReference>
<evidence type="ECO:0000256" key="5">
    <source>
        <dbReference type="ARBA" id="ARBA00047422"/>
    </source>
</evidence>
<comment type="catalytic activity">
    <reaction evidence="5 8">
        <text>a 2'-deoxycytidine in DNA + S-adenosyl-L-methionine = a 5-methyl-2'-deoxycytidine in DNA + S-adenosyl-L-homocysteine + H(+)</text>
        <dbReference type="Rhea" id="RHEA:13681"/>
        <dbReference type="Rhea" id="RHEA-COMP:11369"/>
        <dbReference type="Rhea" id="RHEA-COMP:11370"/>
        <dbReference type="ChEBI" id="CHEBI:15378"/>
        <dbReference type="ChEBI" id="CHEBI:57856"/>
        <dbReference type="ChEBI" id="CHEBI:59789"/>
        <dbReference type="ChEBI" id="CHEBI:85452"/>
        <dbReference type="ChEBI" id="CHEBI:85454"/>
        <dbReference type="EC" id="2.1.1.37"/>
    </reaction>
</comment>
<keyword evidence="2 6" id="KW-0808">Transferase</keyword>
<accession>A0A8I1G6X2</accession>
<evidence type="ECO:0000313" key="11">
    <source>
        <dbReference type="Proteomes" id="UP000621390"/>
    </source>
</evidence>
<dbReference type="PANTHER" id="PTHR10629">
    <property type="entry name" value="CYTOSINE-SPECIFIC METHYLTRANSFERASE"/>
    <property type="match status" value="1"/>
</dbReference>
<dbReference type="NCBIfam" id="TIGR00675">
    <property type="entry name" value="dcm"/>
    <property type="match status" value="1"/>
</dbReference>
<comment type="caution">
    <text evidence="10">The sequence shown here is derived from an EMBL/GenBank/DDBJ whole genome shotgun (WGS) entry which is preliminary data.</text>
</comment>
<dbReference type="GO" id="GO:0009307">
    <property type="term" value="P:DNA restriction-modification system"/>
    <property type="evidence" value="ECO:0007669"/>
    <property type="project" value="UniProtKB-KW"/>
</dbReference>
<dbReference type="PANTHER" id="PTHR10629:SF52">
    <property type="entry name" value="DNA (CYTOSINE-5)-METHYLTRANSFERASE 1"/>
    <property type="match status" value="1"/>
</dbReference>
<dbReference type="Proteomes" id="UP000621390">
    <property type="component" value="Unassembled WGS sequence"/>
</dbReference>
<dbReference type="Gene3D" id="3.40.50.150">
    <property type="entry name" value="Vaccinia Virus protein VP39"/>
    <property type="match status" value="1"/>
</dbReference>